<sequence>MLIKKSKIGLFFLSLTLIAVSSAALGDTQHLYSDSSFKPASSLVEFELSDENNPFDNVDDFLSTHVYHNKKHATHSDRSQPIYVSAHNIAGKFSIRAPPSFIG</sequence>
<evidence type="ECO:0000313" key="3">
    <source>
        <dbReference type="Proteomes" id="UP000015462"/>
    </source>
</evidence>
<name>A0AB33YZP9_9GAMM</name>
<feature type="signal peptide" evidence="1">
    <location>
        <begin position="1"/>
        <end position="23"/>
    </location>
</feature>
<comment type="caution">
    <text evidence="2">The sequence shown here is derived from an EMBL/GenBank/DDBJ whole genome shotgun (WGS) entry which is preliminary data.</text>
</comment>
<gene>
    <name evidence="2" type="ORF">L196_08519</name>
</gene>
<dbReference type="Proteomes" id="UP000015462">
    <property type="component" value="Unassembled WGS sequence"/>
</dbReference>
<dbReference type="AlphaFoldDB" id="A0AB33YZP9"/>
<evidence type="ECO:0000313" key="2">
    <source>
        <dbReference type="EMBL" id="EPD12635.1"/>
    </source>
</evidence>
<accession>A0AB33YZP9</accession>
<feature type="chain" id="PRO_5044220006" evidence="1">
    <location>
        <begin position="24"/>
        <end position="103"/>
    </location>
</feature>
<evidence type="ECO:0000256" key="1">
    <source>
        <dbReference type="SAM" id="SignalP"/>
    </source>
</evidence>
<reference evidence="2 3" key="1">
    <citation type="journal article" date="2013" name="Genome Announc.">
        <title>Genome Sequence of the Pyrene- and Fluoranthene-Degrading Bacterium Cycloclasticus sp. Strain PY97M.</title>
        <authorList>
            <person name="Cui Z."/>
            <person name="Xu G."/>
            <person name="Li Q."/>
            <person name="Gao W."/>
            <person name="Zheng L."/>
        </authorList>
    </citation>
    <scope>NUCLEOTIDE SEQUENCE [LARGE SCALE GENOMIC DNA]</scope>
    <source>
        <strain evidence="2 3">PY97M</strain>
    </source>
</reference>
<dbReference type="EMBL" id="ASHL01000007">
    <property type="protein sequence ID" value="EPD12635.1"/>
    <property type="molecule type" value="Genomic_DNA"/>
</dbReference>
<organism evidence="2 3">
    <name type="scientific">Cycloclasticus pugetii</name>
    <dbReference type="NCBI Taxonomy" id="34068"/>
    <lineage>
        <taxon>Bacteria</taxon>
        <taxon>Pseudomonadati</taxon>
        <taxon>Pseudomonadota</taxon>
        <taxon>Gammaproteobacteria</taxon>
        <taxon>Thiotrichales</taxon>
        <taxon>Piscirickettsiaceae</taxon>
        <taxon>Cycloclasticus</taxon>
    </lineage>
</organism>
<keyword evidence="3" id="KW-1185">Reference proteome</keyword>
<protein>
    <submittedName>
        <fullName evidence="2">Uncharacterized protein</fullName>
    </submittedName>
</protein>
<dbReference type="RefSeq" id="WP_016390652.1">
    <property type="nucleotide sequence ID" value="NZ_KE646809.1"/>
</dbReference>
<keyword evidence="1" id="KW-0732">Signal</keyword>
<proteinExistence type="predicted"/>